<keyword evidence="3" id="KW-1185">Reference proteome</keyword>
<sequence length="110" mass="11604">MKDAKRRLQDLLLFSLQAGVSLVVLLGMFLVPQPNGPVTLVPLNDAGEQAIPTILSPGDIKLLARGSMPNSYVVAGPLPDFVDLILEHGVLALNARAPGCGPVSLKGRRI</sequence>
<keyword evidence="1" id="KW-1133">Transmembrane helix</keyword>
<protein>
    <submittedName>
        <fullName evidence="2">Uncharacterized protein</fullName>
    </submittedName>
</protein>
<proteinExistence type="predicted"/>
<evidence type="ECO:0000256" key="1">
    <source>
        <dbReference type="SAM" id="Phobius"/>
    </source>
</evidence>
<comment type="caution">
    <text evidence="2">The sequence shown here is derived from an EMBL/GenBank/DDBJ whole genome shotgun (WGS) entry which is preliminary data.</text>
</comment>
<accession>A0A9X1JNW7</accession>
<dbReference type="EMBL" id="JAGSPC010000002">
    <property type="protein sequence ID" value="MBV7260123.1"/>
    <property type="molecule type" value="Genomic_DNA"/>
</dbReference>
<dbReference type="AlphaFoldDB" id="A0A9X1JNW7"/>
<feature type="transmembrane region" description="Helical" evidence="1">
    <location>
        <begin position="12"/>
        <end position="31"/>
    </location>
</feature>
<gene>
    <name evidence="2" type="ORF">KCG46_11140</name>
</gene>
<organism evidence="2 3">
    <name type="scientific">Erythrobacter crassostreae</name>
    <dbReference type="NCBI Taxonomy" id="2828328"/>
    <lineage>
        <taxon>Bacteria</taxon>
        <taxon>Pseudomonadati</taxon>
        <taxon>Pseudomonadota</taxon>
        <taxon>Alphaproteobacteria</taxon>
        <taxon>Sphingomonadales</taxon>
        <taxon>Erythrobacteraceae</taxon>
        <taxon>Erythrobacter/Porphyrobacter group</taxon>
        <taxon>Erythrobacter</taxon>
    </lineage>
</organism>
<dbReference type="RefSeq" id="WP_218405501.1">
    <property type="nucleotide sequence ID" value="NZ_JAGSPC010000002.1"/>
</dbReference>
<dbReference type="Proteomes" id="UP001138681">
    <property type="component" value="Unassembled WGS sequence"/>
</dbReference>
<keyword evidence="1" id="KW-0812">Transmembrane</keyword>
<evidence type="ECO:0000313" key="2">
    <source>
        <dbReference type="EMBL" id="MBV7260123.1"/>
    </source>
</evidence>
<name>A0A9X1JNW7_9SPHN</name>
<reference evidence="2" key="1">
    <citation type="submission" date="2021-04" db="EMBL/GenBank/DDBJ databases">
        <authorList>
            <person name="Pira H."/>
            <person name="Risdian C."/>
            <person name="Wink J."/>
        </authorList>
    </citation>
    <scope>NUCLEOTIDE SEQUENCE</scope>
    <source>
        <strain evidence="2">WH158</strain>
    </source>
</reference>
<keyword evidence="1" id="KW-0472">Membrane</keyword>
<evidence type="ECO:0000313" key="3">
    <source>
        <dbReference type="Proteomes" id="UP001138681"/>
    </source>
</evidence>